<evidence type="ECO:0000256" key="1">
    <source>
        <dbReference type="SAM" id="MobiDB-lite"/>
    </source>
</evidence>
<accession>A0ABT6N3W4</accession>
<sequence length="228" mass="25046">MAKKAQKGELVRSGNVIVPYRMGGEITVDGVAVWHVASLRPATERGAWDFEADKLAWWDQATGLPCIIRRERKGNLGGYVGVPPGHPLHGLSDGALPHALGIEVHGGVRYAAACQRDEPEDRSICHVERMEPIGGQRVFAGADGDAWWFGFRCDTALDYAPLDFGANRRPYEGHDKGQVYRDEAYVYRQTVQLAAQLDAIAKDLPKPVLEEPPPGVGLAEVAARRRDR</sequence>
<dbReference type="RefSeq" id="WP_281045347.1">
    <property type="nucleotide sequence ID" value="NZ_JARYGZ010000002.1"/>
</dbReference>
<name>A0ABT6N3W4_9SPHN</name>
<dbReference type="Proteomes" id="UP001160625">
    <property type="component" value="Unassembled WGS sequence"/>
</dbReference>
<dbReference type="EMBL" id="JARYGZ010000002">
    <property type="protein sequence ID" value="MDH7639984.1"/>
    <property type="molecule type" value="Genomic_DNA"/>
</dbReference>
<protein>
    <submittedName>
        <fullName evidence="2">Uncharacterized protein</fullName>
    </submittedName>
</protein>
<gene>
    <name evidence="2" type="ORF">QGN17_14705</name>
</gene>
<feature type="region of interest" description="Disordered" evidence="1">
    <location>
        <begin position="206"/>
        <end position="228"/>
    </location>
</feature>
<organism evidence="2 3">
    <name type="scientific">Sphingomonas oryzagri</name>
    <dbReference type="NCBI Taxonomy" id="3042314"/>
    <lineage>
        <taxon>Bacteria</taxon>
        <taxon>Pseudomonadati</taxon>
        <taxon>Pseudomonadota</taxon>
        <taxon>Alphaproteobacteria</taxon>
        <taxon>Sphingomonadales</taxon>
        <taxon>Sphingomonadaceae</taxon>
        <taxon>Sphingomonas</taxon>
    </lineage>
</organism>
<evidence type="ECO:0000313" key="3">
    <source>
        <dbReference type="Proteomes" id="UP001160625"/>
    </source>
</evidence>
<reference evidence="2" key="1">
    <citation type="submission" date="2023-04" db="EMBL/GenBank/DDBJ databases">
        <title>Sphingomonas sp. MAHUQ-71 isolated from rice field.</title>
        <authorList>
            <person name="Huq M.A."/>
        </authorList>
    </citation>
    <scope>NUCLEOTIDE SEQUENCE</scope>
    <source>
        <strain evidence="2">MAHUQ-71</strain>
    </source>
</reference>
<proteinExistence type="predicted"/>
<comment type="caution">
    <text evidence="2">The sequence shown here is derived from an EMBL/GenBank/DDBJ whole genome shotgun (WGS) entry which is preliminary data.</text>
</comment>
<keyword evidence="3" id="KW-1185">Reference proteome</keyword>
<evidence type="ECO:0000313" key="2">
    <source>
        <dbReference type="EMBL" id="MDH7639984.1"/>
    </source>
</evidence>